<evidence type="ECO:0000313" key="3">
    <source>
        <dbReference type="Proteomes" id="UP000256964"/>
    </source>
</evidence>
<dbReference type="AlphaFoldDB" id="A0A371CNW8"/>
<reference evidence="2 3" key="1">
    <citation type="journal article" date="2018" name="Biotechnol. Biofuels">
        <title>Integrative visual omics of the white-rot fungus Polyporus brumalis exposes the biotechnological potential of its oxidative enzymes for delignifying raw plant biomass.</title>
        <authorList>
            <person name="Miyauchi S."/>
            <person name="Rancon A."/>
            <person name="Drula E."/>
            <person name="Hage H."/>
            <person name="Chaduli D."/>
            <person name="Favel A."/>
            <person name="Grisel S."/>
            <person name="Henrissat B."/>
            <person name="Herpoel-Gimbert I."/>
            <person name="Ruiz-Duenas F.J."/>
            <person name="Chevret D."/>
            <person name="Hainaut M."/>
            <person name="Lin J."/>
            <person name="Wang M."/>
            <person name="Pangilinan J."/>
            <person name="Lipzen A."/>
            <person name="Lesage-Meessen L."/>
            <person name="Navarro D."/>
            <person name="Riley R."/>
            <person name="Grigoriev I.V."/>
            <person name="Zhou S."/>
            <person name="Raouche S."/>
            <person name="Rosso M.N."/>
        </authorList>
    </citation>
    <scope>NUCLEOTIDE SEQUENCE [LARGE SCALE GENOMIC DNA]</scope>
    <source>
        <strain evidence="2 3">BRFM 1820</strain>
    </source>
</reference>
<dbReference type="Proteomes" id="UP000256964">
    <property type="component" value="Unassembled WGS sequence"/>
</dbReference>
<name>A0A371CNW8_9APHY</name>
<dbReference type="EMBL" id="KZ857496">
    <property type="protein sequence ID" value="RDX41976.1"/>
    <property type="molecule type" value="Genomic_DNA"/>
</dbReference>
<accession>A0A371CNW8</accession>
<gene>
    <name evidence="2" type="ORF">OH76DRAFT_150946</name>
</gene>
<feature type="region of interest" description="Disordered" evidence="1">
    <location>
        <begin position="58"/>
        <end position="77"/>
    </location>
</feature>
<evidence type="ECO:0000256" key="1">
    <source>
        <dbReference type="SAM" id="MobiDB-lite"/>
    </source>
</evidence>
<feature type="compositionally biased region" description="Basic and acidic residues" evidence="1">
    <location>
        <begin position="68"/>
        <end position="77"/>
    </location>
</feature>
<keyword evidence="3" id="KW-1185">Reference proteome</keyword>
<evidence type="ECO:0000313" key="2">
    <source>
        <dbReference type="EMBL" id="RDX41976.1"/>
    </source>
</evidence>
<organism evidence="2 3">
    <name type="scientific">Lentinus brumalis</name>
    <dbReference type="NCBI Taxonomy" id="2498619"/>
    <lineage>
        <taxon>Eukaryota</taxon>
        <taxon>Fungi</taxon>
        <taxon>Dikarya</taxon>
        <taxon>Basidiomycota</taxon>
        <taxon>Agaricomycotina</taxon>
        <taxon>Agaricomycetes</taxon>
        <taxon>Polyporales</taxon>
        <taxon>Polyporaceae</taxon>
        <taxon>Lentinus</taxon>
    </lineage>
</organism>
<protein>
    <submittedName>
        <fullName evidence="2">Uncharacterized protein</fullName>
    </submittedName>
</protein>
<sequence length="77" mass="8540">MYKIMLASRLLIDVSPRHAEDPGTCLYFRTCLPPNGDRVWLDHVAAYRRVGPPSVDASGRPGPIYGAEEGRASRRPC</sequence>
<proteinExistence type="predicted"/>